<dbReference type="InterPro" id="IPR006128">
    <property type="entry name" value="Lipoprotein_PsaA-like"/>
</dbReference>
<gene>
    <name evidence="5" type="ORF">H8E41_13185</name>
</gene>
<dbReference type="Proteomes" id="UP000614424">
    <property type="component" value="Unassembled WGS sequence"/>
</dbReference>
<dbReference type="Gene3D" id="3.40.50.1980">
    <property type="entry name" value="Nitrogenase molybdenum iron protein domain"/>
    <property type="match status" value="2"/>
</dbReference>
<evidence type="ECO:0000313" key="5">
    <source>
        <dbReference type="EMBL" id="MBC8318852.1"/>
    </source>
</evidence>
<dbReference type="GO" id="GO:0046872">
    <property type="term" value="F:metal ion binding"/>
    <property type="evidence" value="ECO:0007669"/>
    <property type="project" value="InterPro"/>
</dbReference>
<dbReference type="AlphaFoldDB" id="A0A8J6NFJ6"/>
<dbReference type="EMBL" id="JACNJZ010000192">
    <property type="protein sequence ID" value="MBC8318852.1"/>
    <property type="molecule type" value="Genomic_DNA"/>
</dbReference>
<name>A0A8J6NFJ6_9BACT</name>
<dbReference type="PRINTS" id="PR00691">
    <property type="entry name" value="ADHESINB"/>
</dbReference>
<evidence type="ECO:0000256" key="2">
    <source>
        <dbReference type="ARBA" id="ARBA00022448"/>
    </source>
</evidence>
<dbReference type="SUPFAM" id="SSF53807">
    <property type="entry name" value="Helical backbone' metal receptor"/>
    <property type="match status" value="1"/>
</dbReference>
<proteinExistence type="inferred from homology"/>
<dbReference type="PANTHER" id="PTHR42953">
    <property type="entry name" value="HIGH-AFFINITY ZINC UPTAKE SYSTEM PROTEIN ZNUA-RELATED"/>
    <property type="match status" value="1"/>
</dbReference>
<dbReference type="Pfam" id="PF01297">
    <property type="entry name" value="ZnuA"/>
    <property type="match status" value="1"/>
</dbReference>
<dbReference type="InterPro" id="IPR006129">
    <property type="entry name" value="AdhesinB"/>
</dbReference>
<evidence type="ECO:0000313" key="6">
    <source>
        <dbReference type="Proteomes" id="UP000614424"/>
    </source>
</evidence>
<evidence type="ECO:0000256" key="4">
    <source>
        <dbReference type="RuleBase" id="RU003512"/>
    </source>
</evidence>
<dbReference type="PRINTS" id="PR00690">
    <property type="entry name" value="ADHESNFAMILY"/>
</dbReference>
<accession>A0A8J6NFJ6</accession>
<organism evidence="5 6">
    <name type="scientific">Candidatus Desulfobia pelagia</name>
    <dbReference type="NCBI Taxonomy" id="2841692"/>
    <lineage>
        <taxon>Bacteria</taxon>
        <taxon>Pseudomonadati</taxon>
        <taxon>Thermodesulfobacteriota</taxon>
        <taxon>Desulfobulbia</taxon>
        <taxon>Desulfobulbales</taxon>
        <taxon>Desulfobulbaceae</taxon>
        <taxon>Candidatus Desulfobia</taxon>
    </lineage>
</organism>
<protein>
    <submittedName>
        <fullName evidence="5">Zinc ABC transporter substrate-binding protein</fullName>
    </submittedName>
</protein>
<keyword evidence="2 4" id="KW-0813">Transport</keyword>
<keyword evidence="3" id="KW-0732">Signal</keyword>
<evidence type="ECO:0000256" key="3">
    <source>
        <dbReference type="ARBA" id="ARBA00022729"/>
    </source>
</evidence>
<sequence>MTLSDSATVFAFSGKIPVFVSIAPQAFLVKQIGGEHVDVRTLIGPGQEPHVFAPTPRQVVSLGEVRIFFKIGMSFEEALLSKIASGHAALQIVDMTEGVVGRMMTGDQHHDHGENMNSRDPHVWLGVPQLRQMAATIKRVLATADPENISYYNQRLQVFLGALQSVHQQAAKKLAPFKGEKLYVFHPSFGYFADTYGLVQEPVEVEGKSPSPRQLAALIGQARKEGVRVIFVQPQFDPKSAVTVARAIGGAVVSMDPLAEDILKNLEEMADKTADGLAKK</sequence>
<reference evidence="5 6" key="1">
    <citation type="submission" date="2020-08" db="EMBL/GenBank/DDBJ databases">
        <title>Bridging the membrane lipid divide: bacteria of the FCB group superphylum have the potential to synthesize archaeal ether lipids.</title>
        <authorList>
            <person name="Villanueva L."/>
            <person name="Von Meijenfeldt F.A.B."/>
            <person name="Westbye A.B."/>
            <person name="Yadav S."/>
            <person name="Hopmans E.C."/>
            <person name="Dutilh B.E."/>
            <person name="Sinninghe Damste J.S."/>
        </authorList>
    </citation>
    <scope>NUCLEOTIDE SEQUENCE [LARGE SCALE GENOMIC DNA]</scope>
    <source>
        <strain evidence="5">NIOZ-UU47</strain>
    </source>
</reference>
<dbReference type="PANTHER" id="PTHR42953:SF3">
    <property type="entry name" value="HIGH-AFFINITY ZINC UPTAKE SYSTEM PROTEIN ZNUA"/>
    <property type="match status" value="1"/>
</dbReference>
<dbReference type="InterPro" id="IPR050492">
    <property type="entry name" value="Bact_metal-bind_prot9"/>
</dbReference>
<dbReference type="GO" id="GO:0030001">
    <property type="term" value="P:metal ion transport"/>
    <property type="evidence" value="ECO:0007669"/>
    <property type="project" value="InterPro"/>
</dbReference>
<comment type="similarity">
    <text evidence="1 4">Belongs to the bacterial solute-binding protein 9 family.</text>
</comment>
<dbReference type="GO" id="GO:0007155">
    <property type="term" value="P:cell adhesion"/>
    <property type="evidence" value="ECO:0007669"/>
    <property type="project" value="InterPro"/>
</dbReference>
<evidence type="ECO:0000256" key="1">
    <source>
        <dbReference type="ARBA" id="ARBA00011028"/>
    </source>
</evidence>
<comment type="caution">
    <text evidence="5">The sequence shown here is derived from an EMBL/GenBank/DDBJ whole genome shotgun (WGS) entry which is preliminary data.</text>
</comment>
<dbReference type="InterPro" id="IPR006127">
    <property type="entry name" value="ZnuA-like"/>
</dbReference>